<dbReference type="Proteomes" id="UP000481861">
    <property type="component" value="Unassembled WGS sequence"/>
</dbReference>
<feature type="region of interest" description="Disordered" evidence="1">
    <location>
        <begin position="51"/>
        <end position="101"/>
    </location>
</feature>
<protein>
    <submittedName>
        <fullName evidence="2">Uncharacterized protein</fullName>
    </submittedName>
</protein>
<dbReference type="EMBL" id="JAADJZ010000019">
    <property type="protein sequence ID" value="KAF2868482.1"/>
    <property type="molecule type" value="Genomic_DNA"/>
</dbReference>
<comment type="caution">
    <text evidence="2">The sequence shown here is derived from an EMBL/GenBank/DDBJ whole genome shotgun (WGS) entry which is preliminary data.</text>
</comment>
<organism evidence="2 3">
    <name type="scientific">Massariosphaeria phaeospora</name>
    <dbReference type="NCBI Taxonomy" id="100035"/>
    <lineage>
        <taxon>Eukaryota</taxon>
        <taxon>Fungi</taxon>
        <taxon>Dikarya</taxon>
        <taxon>Ascomycota</taxon>
        <taxon>Pezizomycotina</taxon>
        <taxon>Dothideomycetes</taxon>
        <taxon>Pleosporomycetidae</taxon>
        <taxon>Pleosporales</taxon>
        <taxon>Pleosporales incertae sedis</taxon>
        <taxon>Massariosphaeria</taxon>
    </lineage>
</organism>
<dbReference type="AlphaFoldDB" id="A0A7C8MAV2"/>
<evidence type="ECO:0000256" key="1">
    <source>
        <dbReference type="SAM" id="MobiDB-lite"/>
    </source>
</evidence>
<gene>
    <name evidence="2" type="ORF">BDV95DRAFT_129736</name>
</gene>
<feature type="compositionally biased region" description="Low complexity" evidence="1">
    <location>
        <begin position="82"/>
        <end position="93"/>
    </location>
</feature>
<evidence type="ECO:0000313" key="2">
    <source>
        <dbReference type="EMBL" id="KAF2868482.1"/>
    </source>
</evidence>
<sequence length="218" mass="23737">MRHVAKGGAEGGRHRELVGPWGKRRMVVVLAGALVPVGGVEDVGVHQRAEVIKSRQTQPRRRGGEGRSSAVRCERRHYSPSAAASRARAAGLRRAGGGRGGRGIAVSHVSRVTVGGGAAGERWVGLGQRLRGNEQRRRPIRRRRYRDPSFRTLLPFSAPFPTRSLLHEPCPAGHRHPAAQPCLRGARRTPLIATCPCPLARPVLLRYSVHSVNILTSR</sequence>
<reference evidence="2 3" key="1">
    <citation type="submission" date="2020-01" db="EMBL/GenBank/DDBJ databases">
        <authorList>
            <consortium name="DOE Joint Genome Institute"/>
            <person name="Haridas S."/>
            <person name="Albert R."/>
            <person name="Binder M."/>
            <person name="Bloem J."/>
            <person name="Labutti K."/>
            <person name="Salamov A."/>
            <person name="Andreopoulos B."/>
            <person name="Baker S.E."/>
            <person name="Barry K."/>
            <person name="Bills G."/>
            <person name="Bluhm B.H."/>
            <person name="Cannon C."/>
            <person name="Castanera R."/>
            <person name="Culley D.E."/>
            <person name="Daum C."/>
            <person name="Ezra D."/>
            <person name="Gonzalez J.B."/>
            <person name="Henrissat B."/>
            <person name="Kuo A."/>
            <person name="Liang C."/>
            <person name="Lipzen A."/>
            <person name="Lutzoni F."/>
            <person name="Magnuson J."/>
            <person name="Mondo S."/>
            <person name="Nolan M."/>
            <person name="Ohm R."/>
            <person name="Pangilinan J."/>
            <person name="Park H.-J.H."/>
            <person name="Ramirez L."/>
            <person name="Alfaro M."/>
            <person name="Sun H."/>
            <person name="Tritt A."/>
            <person name="Yoshinaga Y."/>
            <person name="Zwiers L.-H.L."/>
            <person name="Turgeon B.G."/>
            <person name="Goodwin S.B."/>
            <person name="Spatafora J.W."/>
            <person name="Crous P.W."/>
            <person name="Grigoriev I.V."/>
        </authorList>
    </citation>
    <scope>NUCLEOTIDE SEQUENCE [LARGE SCALE GENOMIC DNA]</scope>
    <source>
        <strain evidence="2 3">CBS 611.86</strain>
    </source>
</reference>
<evidence type="ECO:0000313" key="3">
    <source>
        <dbReference type="Proteomes" id="UP000481861"/>
    </source>
</evidence>
<keyword evidence="3" id="KW-1185">Reference proteome</keyword>
<proteinExistence type="predicted"/>
<name>A0A7C8MAV2_9PLEO</name>
<accession>A0A7C8MAV2</accession>